<dbReference type="InterPro" id="IPR003325">
    <property type="entry name" value="TerD"/>
</dbReference>
<evidence type="ECO:0000313" key="5">
    <source>
        <dbReference type="Proteomes" id="UP001501637"/>
    </source>
</evidence>
<feature type="compositionally biased region" description="Basic residues" evidence="2">
    <location>
        <begin position="236"/>
        <end position="245"/>
    </location>
</feature>
<protein>
    <recommendedName>
        <fullName evidence="3">TerD domain-containing protein</fullName>
    </recommendedName>
</protein>
<evidence type="ECO:0000256" key="1">
    <source>
        <dbReference type="ARBA" id="ARBA00008775"/>
    </source>
</evidence>
<dbReference type="PANTHER" id="PTHR32097:SF4">
    <property type="entry name" value="GENERAL STRESS PROTEIN 16U"/>
    <property type="match status" value="1"/>
</dbReference>
<dbReference type="PANTHER" id="PTHR32097">
    <property type="entry name" value="CAMP-BINDING PROTEIN 1-RELATED"/>
    <property type="match status" value="1"/>
</dbReference>
<comment type="similarity">
    <text evidence="1">Belongs to the CAPAB/TerDEXZ family.</text>
</comment>
<evidence type="ECO:0000259" key="3">
    <source>
        <dbReference type="Pfam" id="PF02342"/>
    </source>
</evidence>
<accession>A0ABP6MAN7</accession>
<dbReference type="CDD" id="cd06974">
    <property type="entry name" value="TerD_like"/>
    <property type="match status" value="1"/>
</dbReference>
<gene>
    <name evidence="4" type="ORF">GCM10010449_18580</name>
</gene>
<organism evidence="4 5">
    <name type="scientific">Streptomyces rectiviolaceus</name>
    <dbReference type="NCBI Taxonomy" id="332591"/>
    <lineage>
        <taxon>Bacteria</taxon>
        <taxon>Bacillati</taxon>
        <taxon>Actinomycetota</taxon>
        <taxon>Actinomycetes</taxon>
        <taxon>Kitasatosporales</taxon>
        <taxon>Streptomycetaceae</taxon>
        <taxon>Streptomyces</taxon>
    </lineage>
</organism>
<proteinExistence type="inferred from homology"/>
<dbReference type="Gene3D" id="2.60.60.30">
    <property type="entry name" value="sav2460 like domains"/>
    <property type="match status" value="1"/>
</dbReference>
<dbReference type="EMBL" id="BAAAUG010000027">
    <property type="protein sequence ID" value="GAA3095221.1"/>
    <property type="molecule type" value="Genomic_DNA"/>
</dbReference>
<name>A0ABP6MAN7_9ACTN</name>
<keyword evidence="5" id="KW-1185">Reference proteome</keyword>
<sequence length="245" mass="25460">MNELVAGGNVPLPDGAVTLRVPGPFDLSVIVTGDSGKVAGDGDFVFYNQPATSGARLQGDTVTVDGRRLRPGASRVTVAVSPAEPGTPLGRLPAIALQVHGPGGLLVARFTPPRPDRETVLLLAEIYRRGPGWKLRALGQGYADGLAGVARDFGVDVAEDEATQPPAAAGPPPRAPGGRPPAPPAAGRRPPLLVRPRLCAPHPPVIHRPPEPARPGSIRPLRPPPTDSSAWSTPRGRLRARLPSP</sequence>
<evidence type="ECO:0000313" key="4">
    <source>
        <dbReference type="EMBL" id="GAA3095221.1"/>
    </source>
</evidence>
<reference evidence="5" key="1">
    <citation type="journal article" date="2019" name="Int. J. Syst. Evol. Microbiol.">
        <title>The Global Catalogue of Microorganisms (GCM) 10K type strain sequencing project: providing services to taxonomists for standard genome sequencing and annotation.</title>
        <authorList>
            <consortium name="The Broad Institute Genomics Platform"/>
            <consortium name="The Broad Institute Genome Sequencing Center for Infectious Disease"/>
            <person name="Wu L."/>
            <person name="Ma J."/>
        </authorList>
    </citation>
    <scope>NUCLEOTIDE SEQUENCE [LARGE SCALE GENOMIC DNA]</scope>
    <source>
        <strain evidence="5">JCM 9092</strain>
    </source>
</reference>
<feature type="compositionally biased region" description="Pro residues" evidence="2">
    <location>
        <begin position="168"/>
        <end position="184"/>
    </location>
</feature>
<dbReference type="RefSeq" id="WP_425583824.1">
    <property type="nucleotide sequence ID" value="NZ_BAAAUG010000027.1"/>
</dbReference>
<feature type="region of interest" description="Disordered" evidence="2">
    <location>
        <begin position="161"/>
        <end position="245"/>
    </location>
</feature>
<evidence type="ECO:0000256" key="2">
    <source>
        <dbReference type="SAM" id="MobiDB-lite"/>
    </source>
</evidence>
<dbReference type="Proteomes" id="UP001501637">
    <property type="component" value="Unassembled WGS sequence"/>
</dbReference>
<comment type="caution">
    <text evidence="4">The sequence shown here is derived from an EMBL/GenBank/DDBJ whole genome shotgun (WGS) entry which is preliminary data.</text>
</comment>
<dbReference type="Pfam" id="PF02342">
    <property type="entry name" value="TerD"/>
    <property type="match status" value="1"/>
</dbReference>
<feature type="domain" description="TerD" evidence="3">
    <location>
        <begin position="25"/>
        <end position="153"/>
    </location>
</feature>
<dbReference type="InterPro" id="IPR051324">
    <property type="entry name" value="Stress/Tellurium_Resist"/>
</dbReference>